<dbReference type="OrthoDB" id="5119168at2"/>
<comment type="caution">
    <text evidence="1">The sequence shown here is derived from an EMBL/GenBank/DDBJ whole genome shotgun (WGS) entry which is preliminary data.</text>
</comment>
<proteinExistence type="predicted"/>
<keyword evidence="2" id="KW-1185">Reference proteome</keyword>
<reference evidence="1 2" key="1">
    <citation type="submission" date="2019-02" db="EMBL/GenBank/DDBJ databases">
        <title>Deep-cultivation of Planctomycetes and their phenomic and genomic characterization uncovers novel biology.</title>
        <authorList>
            <person name="Wiegand S."/>
            <person name="Jogler M."/>
            <person name="Boedeker C."/>
            <person name="Pinto D."/>
            <person name="Vollmers J."/>
            <person name="Rivas-Marin E."/>
            <person name="Kohn T."/>
            <person name="Peeters S.H."/>
            <person name="Heuer A."/>
            <person name="Rast P."/>
            <person name="Oberbeckmann S."/>
            <person name="Bunk B."/>
            <person name="Jeske O."/>
            <person name="Meyerdierks A."/>
            <person name="Storesund J.E."/>
            <person name="Kallscheuer N."/>
            <person name="Luecker S."/>
            <person name="Lage O.M."/>
            <person name="Pohl T."/>
            <person name="Merkel B.J."/>
            <person name="Hornburger P."/>
            <person name="Mueller R.-W."/>
            <person name="Bruemmer F."/>
            <person name="Labrenz M."/>
            <person name="Spormann A.M."/>
            <person name="Op Den Camp H."/>
            <person name="Overmann J."/>
            <person name="Amann R."/>
            <person name="Jetten M.S.M."/>
            <person name="Mascher T."/>
            <person name="Medema M.H."/>
            <person name="Devos D.P."/>
            <person name="Kaster A.-K."/>
            <person name="Ovreas L."/>
            <person name="Rohde M."/>
            <person name="Galperin M.Y."/>
            <person name="Jogler C."/>
        </authorList>
    </citation>
    <scope>NUCLEOTIDE SEQUENCE [LARGE SCALE GENOMIC DNA]</scope>
    <source>
        <strain evidence="1 2">KOR42</strain>
    </source>
</reference>
<evidence type="ECO:0000313" key="1">
    <source>
        <dbReference type="EMBL" id="TWT59001.1"/>
    </source>
</evidence>
<name>A0A5C5X9D8_9PLAN</name>
<dbReference type="EMBL" id="SIHI01000001">
    <property type="protein sequence ID" value="TWT59001.1"/>
    <property type="molecule type" value="Genomic_DNA"/>
</dbReference>
<dbReference type="RefSeq" id="WP_146509776.1">
    <property type="nucleotide sequence ID" value="NZ_SIHI01000001.1"/>
</dbReference>
<organism evidence="1 2">
    <name type="scientific">Thalassoglobus neptunius</name>
    <dbReference type="NCBI Taxonomy" id="1938619"/>
    <lineage>
        <taxon>Bacteria</taxon>
        <taxon>Pseudomonadati</taxon>
        <taxon>Planctomycetota</taxon>
        <taxon>Planctomycetia</taxon>
        <taxon>Planctomycetales</taxon>
        <taxon>Planctomycetaceae</taxon>
        <taxon>Thalassoglobus</taxon>
    </lineage>
</organism>
<gene>
    <name evidence="1" type="ORF">KOR42_23880</name>
</gene>
<dbReference type="AlphaFoldDB" id="A0A5C5X9D8"/>
<protein>
    <recommendedName>
        <fullName evidence="3">DUF4143 domain-containing protein</fullName>
    </recommendedName>
</protein>
<evidence type="ECO:0008006" key="3">
    <source>
        <dbReference type="Google" id="ProtNLM"/>
    </source>
</evidence>
<evidence type="ECO:0000313" key="2">
    <source>
        <dbReference type="Proteomes" id="UP000317243"/>
    </source>
</evidence>
<dbReference type="Proteomes" id="UP000317243">
    <property type="component" value="Unassembled WGS sequence"/>
</dbReference>
<sequence>MTVQELVAALSGWQLPIVREEFVLQQNLEQVLIQEIGSEHFQREYSLSDRERIDFMCFGSIGIEVKTQGSMSSVAAQLLRYAECEEVKGLILVTTRRRHLFPKSELAGKPFGSILLGL</sequence>
<accession>A0A5C5X9D8</accession>